<dbReference type="OrthoDB" id="2416564at2759"/>
<evidence type="ECO:0000313" key="2">
    <source>
        <dbReference type="EMBL" id="CAG8491405.1"/>
    </source>
</evidence>
<evidence type="ECO:0000313" key="3">
    <source>
        <dbReference type="Proteomes" id="UP000789405"/>
    </source>
</evidence>
<keyword evidence="3" id="KW-1185">Reference proteome</keyword>
<evidence type="ECO:0000256" key="1">
    <source>
        <dbReference type="SAM" id="Phobius"/>
    </source>
</evidence>
<dbReference type="EMBL" id="CAJVPY010000772">
    <property type="protein sequence ID" value="CAG8491405.1"/>
    <property type="molecule type" value="Genomic_DNA"/>
</dbReference>
<comment type="caution">
    <text evidence="2">The sequence shown here is derived from an EMBL/GenBank/DDBJ whole genome shotgun (WGS) entry which is preliminary data.</text>
</comment>
<accession>A0A9N8ZGQ3</accession>
<keyword evidence="1" id="KW-0472">Membrane</keyword>
<feature type="transmembrane region" description="Helical" evidence="1">
    <location>
        <begin position="238"/>
        <end position="260"/>
    </location>
</feature>
<name>A0A9N8ZGQ3_9GLOM</name>
<feature type="non-terminal residue" evidence="2">
    <location>
        <position position="273"/>
    </location>
</feature>
<dbReference type="Proteomes" id="UP000789405">
    <property type="component" value="Unassembled WGS sequence"/>
</dbReference>
<reference evidence="2" key="1">
    <citation type="submission" date="2021-06" db="EMBL/GenBank/DDBJ databases">
        <authorList>
            <person name="Kallberg Y."/>
            <person name="Tangrot J."/>
            <person name="Rosling A."/>
        </authorList>
    </citation>
    <scope>NUCLEOTIDE SEQUENCE</scope>
    <source>
        <strain evidence="2">MA453B</strain>
    </source>
</reference>
<keyword evidence="1" id="KW-0812">Transmembrane</keyword>
<organism evidence="2 3">
    <name type="scientific">Dentiscutata erythropus</name>
    <dbReference type="NCBI Taxonomy" id="1348616"/>
    <lineage>
        <taxon>Eukaryota</taxon>
        <taxon>Fungi</taxon>
        <taxon>Fungi incertae sedis</taxon>
        <taxon>Mucoromycota</taxon>
        <taxon>Glomeromycotina</taxon>
        <taxon>Glomeromycetes</taxon>
        <taxon>Diversisporales</taxon>
        <taxon>Gigasporaceae</taxon>
        <taxon>Dentiscutata</taxon>
    </lineage>
</organism>
<dbReference type="AlphaFoldDB" id="A0A9N8ZGQ3"/>
<protein>
    <submittedName>
        <fullName evidence="2">27161_t:CDS:1</fullName>
    </submittedName>
</protein>
<sequence length="273" mass="30300">MSNITRWSLSDDFSTIHNPNTVWSYGSKPAGYQVSGAFSLFTHLDPDPKSSGIVAWFAVDNFWQLFHYLGVYFNPNQQTITLSDKSANNSFGDGITEFAPNSVGMAPGTDGRFAVTRFIAPIEGNYTLNVSFSHTTNTYNTSSISQTGGYIVHNDRVTLWETAINGIGDSKTFISPWYGVHIRENDTIDFIVGIGQDNSIEFELTMVGVEIKLLPETNTSTTTITETPKNQTNTNHNVFVIAILLGAILGLIICTIVAYLSYRFFKKRKIVTY</sequence>
<gene>
    <name evidence="2" type="ORF">DERYTH_LOCUS2432</name>
</gene>
<keyword evidence="1" id="KW-1133">Transmembrane helix</keyword>
<proteinExistence type="predicted"/>